<dbReference type="Proteomes" id="UP001149140">
    <property type="component" value="Unassembled WGS sequence"/>
</dbReference>
<organism evidence="3 4">
    <name type="scientific">Solirubrobacter ginsenosidimutans</name>
    <dbReference type="NCBI Taxonomy" id="490573"/>
    <lineage>
        <taxon>Bacteria</taxon>
        <taxon>Bacillati</taxon>
        <taxon>Actinomycetota</taxon>
        <taxon>Thermoleophilia</taxon>
        <taxon>Solirubrobacterales</taxon>
        <taxon>Solirubrobacteraceae</taxon>
        <taxon>Solirubrobacter</taxon>
    </lineage>
</organism>
<dbReference type="CDD" id="cd14846">
    <property type="entry name" value="Peptidase_M15_like"/>
    <property type="match status" value="1"/>
</dbReference>
<dbReference type="Pfam" id="PF02557">
    <property type="entry name" value="VanY"/>
    <property type="match status" value="1"/>
</dbReference>
<dbReference type="PANTHER" id="PTHR34385:SF1">
    <property type="entry name" value="PEPTIDOGLYCAN L-ALANYL-D-GLUTAMATE ENDOPEPTIDASE CWLK"/>
    <property type="match status" value="1"/>
</dbReference>
<reference evidence="3" key="1">
    <citation type="submission" date="2022-10" db="EMBL/GenBank/DDBJ databases">
        <title>The WGS of Solirubrobacter ginsenosidimutans DSM 21036.</title>
        <authorList>
            <person name="Jiang Z."/>
        </authorList>
    </citation>
    <scope>NUCLEOTIDE SEQUENCE</scope>
    <source>
        <strain evidence="3">DSM 21036</strain>
    </source>
</reference>
<keyword evidence="4" id="KW-1185">Reference proteome</keyword>
<gene>
    <name evidence="3" type="ORF">OM076_03540</name>
</gene>
<name>A0A9X3S3C0_9ACTN</name>
<keyword evidence="1" id="KW-0732">Signal</keyword>
<dbReference type="InterPro" id="IPR052179">
    <property type="entry name" value="DD-CPase-like"/>
</dbReference>
<evidence type="ECO:0000313" key="4">
    <source>
        <dbReference type="Proteomes" id="UP001149140"/>
    </source>
</evidence>
<dbReference type="AlphaFoldDB" id="A0A9X3S3C0"/>
<comment type="caution">
    <text evidence="3">The sequence shown here is derived from an EMBL/GenBank/DDBJ whole genome shotgun (WGS) entry which is preliminary data.</text>
</comment>
<feature type="domain" description="D-alanyl-D-alanine carboxypeptidase-like core" evidence="2">
    <location>
        <begin position="46"/>
        <end position="125"/>
    </location>
</feature>
<sequence>MNRTIPRCLAVAAVAAACLYYALDTSGASPSAPRVVATATPSAKGLDPALQRALTRATAAARRDGITVRVTSGRRSKQYQQQLLDEAIVRYGSKRIARQYVNTPGRSTHVKGLAVDIGPTDAAYWMIQHGPEFGLCQIYANEVWHFERVTKPGGTCPPLKANAAGG</sequence>
<dbReference type="GO" id="GO:0008233">
    <property type="term" value="F:peptidase activity"/>
    <property type="evidence" value="ECO:0007669"/>
    <property type="project" value="InterPro"/>
</dbReference>
<dbReference type="GO" id="GO:0006508">
    <property type="term" value="P:proteolysis"/>
    <property type="evidence" value="ECO:0007669"/>
    <property type="project" value="InterPro"/>
</dbReference>
<feature type="signal peptide" evidence="1">
    <location>
        <begin position="1"/>
        <end position="22"/>
    </location>
</feature>
<dbReference type="Gene3D" id="3.30.1380.10">
    <property type="match status" value="1"/>
</dbReference>
<proteinExistence type="predicted"/>
<evidence type="ECO:0000256" key="1">
    <source>
        <dbReference type="SAM" id="SignalP"/>
    </source>
</evidence>
<protein>
    <submittedName>
        <fullName evidence="3">M15 family metallopeptidase</fullName>
    </submittedName>
</protein>
<dbReference type="PANTHER" id="PTHR34385">
    <property type="entry name" value="D-ALANYL-D-ALANINE CARBOXYPEPTIDASE"/>
    <property type="match status" value="1"/>
</dbReference>
<dbReference type="InterPro" id="IPR003709">
    <property type="entry name" value="VanY-like_core_dom"/>
</dbReference>
<dbReference type="EMBL" id="JAPDOD010000002">
    <property type="protein sequence ID" value="MDA0159328.1"/>
    <property type="molecule type" value="Genomic_DNA"/>
</dbReference>
<evidence type="ECO:0000259" key="2">
    <source>
        <dbReference type="Pfam" id="PF02557"/>
    </source>
</evidence>
<dbReference type="PROSITE" id="PS51257">
    <property type="entry name" value="PROKAR_LIPOPROTEIN"/>
    <property type="match status" value="1"/>
</dbReference>
<dbReference type="SUPFAM" id="SSF55166">
    <property type="entry name" value="Hedgehog/DD-peptidase"/>
    <property type="match status" value="1"/>
</dbReference>
<feature type="chain" id="PRO_5040968855" evidence="1">
    <location>
        <begin position="23"/>
        <end position="166"/>
    </location>
</feature>
<evidence type="ECO:0000313" key="3">
    <source>
        <dbReference type="EMBL" id="MDA0159328.1"/>
    </source>
</evidence>
<dbReference type="InterPro" id="IPR009045">
    <property type="entry name" value="Zn_M74/Hedgehog-like"/>
</dbReference>
<accession>A0A9X3S3C0</accession>
<dbReference type="RefSeq" id="WP_270038005.1">
    <property type="nucleotide sequence ID" value="NZ_JAPDOD010000002.1"/>
</dbReference>